<accession>A0A7C1K1Q7</accession>
<dbReference type="InterPro" id="IPR051532">
    <property type="entry name" value="Ester_Hydrolysis_Enzymes"/>
</dbReference>
<dbReference type="Pfam" id="PF13472">
    <property type="entry name" value="Lipase_GDSL_2"/>
    <property type="match status" value="1"/>
</dbReference>
<evidence type="ECO:0000313" key="2">
    <source>
        <dbReference type="EMBL" id="HEF64009.1"/>
    </source>
</evidence>
<dbReference type="InterPro" id="IPR036514">
    <property type="entry name" value="SGNH_hydro_sf"/>
</dbReference>
<dbReference type="GO" id="GO:0004622">
    <property type="term" value="F:phosphatidylcholine lysophospholipase activity"/>
    <property type="evidence" value="ECO:0007669"/>
    <property type="project" value="TreeGrafter"/>
</dbReference>
<dbReference type="Gene3D" id="3.40.50.1110">
    <property type="entry name" value="SGNH hydrolase"/>
    <property type="match status" value="1"/>
</dbReference>
<dbReference type="InterPro" id="IPR013783">
    <property type="entry name" value="Ig-like_fold"/>
</dbReference>
<dbReference type="SUPFAM" id="SSF52266">
    <property type="entry name" value="SGNH hydrolase"/>
    <property type="match status" value="1"/>
</dbReference>
<dbReference type="PANTHER" id="PTHR30383:SF5">
    <property type="entry name" value="SGNH HYDROLASE-TYPE ESTERASE DOMAIN-CONTAINING PROTEIN"/>
    <property type="match status" value="1"/>
</dbReference>
<reference evidence="2" key="1">
    <citation type="journal article" date="2020" name="mSystems">
        <title>Genome- and Community-Level Interaction Insights into Carbon Utilization and Element Cycling Functions of Hydrothermarchaeota in Hydrothermal Sediment.</title>
        <authorList>
            <person name="Zhou Z."/>
            <person name="Liu Y."/>
            <person name="Xu W."/>
            <person name="Pan J."/>
            <person name="Luo Z.H."/>
            <person name="Li M."/>
        </authorList>
    </citation>
    <scope>NUCLEOTIDE SEQUENCE [LARGE SCALE GENOMIC DNA]</scope>
    <source>
        <strain evidence="2">SpSt-222</strain>
    </source>
</reference>
<comment type="caution">
    <text evidence="2">The sequence shown here is derived from an EMBL/GenBank/DDBJ whole genome shotgun (WGS) entry which is preliminary data.</text>
</comment>
<evidence type="ECO:0000259" key="1">
    <source>
        <dbReference type="Pfam" id="PF13472"/>
    </source>
</evidence>
<sequence>MRKRFVVASIVLAFLFTLALPLSRSGAVASAVCIAAGDSLAAGVGSTLPRERSAAAILCQWSGEFFGERTELVSIAVPGERTSSFLTEGQLDRLRETVEAAQRQRSTIRFVLVSLGGNDLLALQNMNESERDRAFAEFQTNIGEALAAIRRTVGEAPLLVLTLYDPTEGDPAAERSESWWVARFNSELRAQASAVGASVVDLENPFRGHSAEWTWWPVDVHPTNEGYEAIARQAWKALGWDREAPQVRIERPQDGEQLSRRYLTVRAQVTDAGGVERVSMWVDGQEVGTLDPLSERDEWITLWETPWPMAGPPITLEVRAEDRAGNEGRAAVRLERFRE</sequence>
<dbReference type="EMBL" id="DSJL01000001">
    <property type="protein sequence ID" value="HEF64009.1"/>
    <property type="molecule type" value="Genomic_DNA"/>
</dbReference>
<protein>
    <submittedName>
        <fullName evidence="2">Lipolytic protein G-D-S-L</fullName>
    </submittedName>
</protein>
<name>A0A7C1K1Q7_THERO</name>
<dbReference type="PANTHER" id="PTHR30383">
    <property type="entry name" value="THIOESTERASE 1/PROTEASE 1/LYSOPHOSPHOLIPASE L1"/>
    <property type="match status" value="1"/>
</dbReference>
<dbReference type="InterPro" id="IPR013830">
    <property type="entry name" value="SGNH_hydro"/>
</dbReference>
<dbReference type="Pfam" id="PF17957">
    <property type="entry name" value="Big_7"/>
    <property type="match status" value="1"/>
</dbReference>
<feature type="domain" description="SGNH hydrolase-type esterase" evidence="1">
    <location>
        <begin position="36"/>
        <end position="229"/>
    </location>
</feature>
<organism evidence="2">
    <name type="scientific">Thermomicrobium roseum</name>
    <dbReference type="NCBI Taxonomy" id="500"/>
    <lineage>
        <taxon>Bacteria</taxon>
        <taxon>Pseudomonadati</taxon>
        <taxon>Thermomicrobiota</taxon>
        <taxon>Thermomicrobia</taxon>
        <taxon>Thermomicrobiales</taxon>
        <taxon>Thermomicrobiaceae</taxon>
        <taxon>Thermomicrobium</taxon>
    </lineage>
</organism>
<proteinExistence type="predicted"/>
<dbReference type="Gene3D" id="2.60.40.10">
    <property type="entry name" value="Immunoglobulins"/>
    <property type="match status" value="1"/>
</dbReference>
<dbReference type="CDD" id="cd00229">
    <property type="entry name" value="SGNH_hydrolase"/>
    <property type="match status" value="1"/>
</dbReference>
<dbReference type="AlphaFoldDB" id="A0A7C1K1Q7"/>
<gene>
    <name evidence="2" type="ORF">ENP47_00125</name>
</gene>